<protein>
    <submittedName>
        <fullName evidence="2">Uncharacterized protein</fullName>
    </submittedName>
</protein>
<evidence type="ECO:0000313" key="3">
    <source>
        <dbReference type="Proteomes" id="UP000499080"/>
    </source>
</evidence>
<gene>
    <name evidence="2" type="ORF">AVEN_221319_1</name>
</gene>
<keyword evidence="3" id="KW-1185">Reference proteome</keyword>
<evidence type="ECO:0000313" key="2">
    <source>
        <dbReference type="EMBL" id="GBL85094.1"/>
    </source>
</evidence>
<dbReference type="AlphaFoldDB" id="A0A4Y2B202"/>
<dbReference type="EMBL" id="BGPR01000041">
    <property type="protein sequence ID" value="GBL85094.1"/>
    <property type="molecule type" value="Genomic_DNA"/>
</dbReference>
<sequence>MLPPILPKHPGTLNDSRYNSSSTEPQEKREPAYLSGGFSSTYSWCPLREVPSQVEFENHSLRSPELLKLDIYGVNAPRNSQNPSSVRSEENRSSAIEKFGFSSSFVIHLERWVIKLKCDRGEGEGGSLTRSKSTKYRPVWWENWRGGVGTVVQGDRNDRLHGASVIDPPKWMGWNLERCGVLPRHLAWSGLAVNVQLQTMSFNSMFGRIDEHCA</sequence>
<comment type="caution">
    <text evidence="2">The sequence shown here is derived from an EMBL/GenBank/DDBJ whole genome shotgun (WGS) entry which is preliminary data.</text>
</comment>
<dbReference type="Proteomes" id="UP000499080">
    <property type="component" value="Unassembled WGS sequence"/>
</dbReference>
<feature type="compositionally biased region" description="Polar residues" evidence="1">
    <location>
        <begin position="13"/>
        <end position="24"/>
    </location>
</feature>
<feature type="region of interest" description="Disordered" evidence="1">
    <location>
        <begin position="1"/>
        <end position="32"/>
    </location>
</feature>
<name>A0A4Y2B202_ARAVE</name>
<organism evidence="2 3">
    <name type="scientific">Araneus ventricosus</name>
    <name type="common">Orbweaver spider</name>
    <name type="synonym">Epeira ventricosa</name>
    <dbReference type="NCBI Taxonomy" id="182803"/>
    <lineage>
        <taxon>Eukaryota</taxon>
        <taxon>Metazoa</taxon>
        <taxon>Ecdysozoa</taxon>
        <taxon>Arthropoda</taxon>
        <taxon>Chelicerata</taxon>
        <taxon>Arachnida</taxon>
        <taxon>Araneae</taxon>
        <taxon>Araneomorphae</taxon>
        <taxon>Entelegynae</taxon>
        <taxon>Araneoidea</taxon>
        <taxon>Araneidae</taxon>
        <taxon>Araneus</taxon>
    </lineage>
</organism>
<accession>A0A4Y2B202</accession>
<evidence type="ECO:0000256" key="1">
    <source>
        <dbReference type="SAM" id="MobiDB-lite"/>
    </source>
</evidence>
<reference evidence="2 3" key="1">
    <citation type="journal article" date="2019" name="Sci. Rep.">
        <title>Orb-weaving spider Araneus ventricosus genome elucidates the spidroin gene catalogue.</title>
        <authorList>
            <person name="Kono N."/>
            <person name="Nakamura H."/>
            <person name="Ohtoshi R."/>
            <person name="Moran D.A.P."/>
            <person name="Shinohara A."/>
            <person name="Yoshida Y."/>
            <person name="Fujiwara M."/>
            <person name="Mori M."/>
            <person name="Tomita M."/>
            <person name="Arakawa K."/>
        </authorList>
    </citation>
    <scope>NUCLEOTIDE SEQUENCE [LARGE SCALE GENOMIC DNA]</scope>
</reference>
<proteinExistence type="predicted"/>